<protein>
    <submittedName>
        <fullName evidence="2">Uncharacterized protein</fullName>
    </submittedName>
</protein>
<feature type="region of interest" description="Disordered" evidence="1">
    <location>
        <begin position="218"/>
        <end position="239"/>
    </location>
</feature>
<feature type="compositionally biased region" description="Basic and acidic residues" evidence="1">
    <location>
        <begin position="218"/>
        <end position="227"/>
    </location>
</feature>
<accession>A0AAN9FK09</accession>
<comment type="caution">
    <text evidence="2">The sequence shown here is derived from an EMBL/GenBank/DDBJ whole genome shotgun (WGS) entry which is preliminary data.</text>
</comment>
<evidence type="ECO:0000313" key="2">
    <source>
        <dbReference type="EMBL" id="KAK7277907.1"/>
    </source>
</evidence>
<dbReference type="Proteomes" id="UP001359559">
    <property type="component" value="Unassembled WGS sequence"/>
</dbReference>
<sequence>MLLFANIIYRIILINYTRKQRQPWCEPDGNQESYTQLYLFLSIVIRIHLNSCYTLVHYILSGVKGYKQKLNIELLILLIQPFWKYCKIRLYENWVFQHLFSPFYFCYSFIDFPHAWAVNACLRVETGHVRLAHRTSGALKGVKDFVLVVVQNQQRTGRKIVHRIPEGEETLLGALDLQTVKAGKLHIGGRFPSRSRSCRRREFQRSRRKEDLHVEVSHATKNGDDAGKTTTLLEPGDGLCTPRRTPNLSFFRNSLFF</sequence>
<keyword evidence="3" id="KW-1185">Reference proteome</keyword>
<proteinExistence type="predicted"/>
<dbReference type="AlphaFoldDB" id="A0AAN9FK09"/>
<evidence type="ECO:0000313" key="3">
    <source>
        <dbReference type="Proteomes" id="UP001359559"/>
    </source>
</evidence>
<gene>
    <name evidence="2" type="ORF">RJT34_22926</name>
</gene>
<dbReference type="EMBL" id="JAYKXN010000006">
    <property type="protein sequence ID" value="KAK7277907.1"/>
    <property type="molecule type" value="Genomic_DNA"/>
</dbReference>
<evidence type="ECO:0000256" key="1">
    <source>
        <dbReference type="SAM" id="MobiDB-lite"/>
    </source>
</evidence>
<name>A0AAN9FK09_CLITE</name>
<reference evidence="2 3" key="1">
    <citation type="submission" date="2024-01" db="EMBL/GenBank/DDBJ databases">
        <title>The genomes of 5 underutilized Papilionoideae crops provide insights into root nodulation and disease resistance.</title>
        <authorList>
            <person name="Yuan L."/>
        </authorList>
    </citation>
    <scope>NUCLEOTIDE SEQUENCE [LARGE SCALE GENOMIC DNA]</scope>
    <source>
        <strain evidence="2">LY-2023</strain>
        <tissue evidence="2">Leaf</tissue>
    </source>
</reference>
<organism evidence="2 3">
    <name type="scientific">Clitoria ternatea</name>
    <name type="common">Butterfly pea</name>
    <dbReference type="NCBI Taxonomy" id="43366"/>
    <lineage>
        <taxon>Eukaryota</taxon>
        <taxon>Viridiplantae</taxon>
        <taxon>Streptophyta</taxon>
        <taxon>Embryophyta</taxon>
        <taxon>Tracheophyta</taxon>
        <taxon>Spermatophyta</taxon>
        <taxon>Magnoliopsida</taxon>
        <taxon>eudicotyledons</taxon>
        <taxon>Gunneridae</taxon>
        <taxon>Pentapetalae</taxon>
        <taxon>rosids</taxon>
        <taxon>fabids</taxon>
        <taxon>Fabales</taxon>
        <taxon>Fabaceae</taxon>
        <taxon>Papilionoideae</taxon>
        <taxon>50 kb inversion clade</taxon>
        <taxon>NPAAA clade</taxon>
        <taxon>indigoferoid/millettioid clade</taxon>
        <taxon>Phaseoleae</taxon>
        <taxon>Clitoria</taxon>
    </lineage>
</organism>